<evidence type="ECO:0000313" key="1">
    <source>
        <dbReference type="EMBL" id="ABQ69925.1"/>
    </source>
</evidence>
<organism evidence="1 2">
    <name type="scientific">Rhizorhabdus wittichii (strain DSM 6014 / CCUG 31198 / JCM 15750 / NBRC 105917 / EY 4224 / RW1)</name>
    <name type="common">Sphingomonas wittichii</name>
    <dbReference type="NCBI Taxonomy" id="392499"/>
    <lineage>
        <taxon>Bacteria</taxon>
        <taxon>Pseudomonadati</taxon>
        <taxon>Pseudomonadota</taxon>
        <taxon>Alphaproteobacteria</taxon>
        <taxon>Sphingomonadales</taxon>
        <taxon>Sphingomonadaceae</taxon>
        <taxon>Rhizorhabdus</taxon>
    </lineage>
</organism>
<dbReference type="AlphaFoldDB" id="A0A9J9HE04"/>
<evidence type="ECO:0000313" key="2">
    <source>
        <dbReference type="Proteomes" id="UP000001989"/>
    </source>
</evidence>
<reference evidence="1 2" key="1">
    <citation type="journal article" date="2010" name="J. Bacteriol.">
        <title>Genome sequence of the dioxin-mineralizing bacterium Sphingomonas wittichii RW1.</title>
        <authorList>
            <person name="Miller T.R."/>
            <person name="Delcher A.L."/>
            <person name="Salzberg S.L."/>
            <person name="Saunders E."/>
            <person name="Detter J.C."/>
            <person name="Halden R.U."/>
        </authorList>
    </citation>
    <scope>NUCLEOTIDE SEQUENCE [LARGE SCALE GENOMIC DNA]</scope>
    <source>
        <strain evidence="2">DSM 6014 / CCUG 31198 / JCM 15750 / NBRC 105917 / EY 4224 / RW1</strain>
    </source>
</reference>
<name>A0A9J9HE04_RHIWR</name>
<sequence>MRGDGRIWDRPAFATDRRVYGSLIAITPRAGAGAGPWGMVSARGSGAHRTHGLGRHHRRRTRDVEWDRCGLHALDLRPAPLFSAHRSFLRC</sequence>
<proteinExistence type="predicted"/>
<protein>
    <submittedName>
        <fullName evidence="1">Uncharacterized protein</fullName>
    </submittedName>
</protein>
<dbReference type="KEGG" id="swi:Swit_3579"/>
<dbReference type="EMBL" id="CP000699">
    <property type="protein sequence ID" value="ABQ69925.1"/>
    <property type="molecule type" value="Genomic_DNA"/>
</dbReference>
<dbReference type="Proteomes" id="UP000001989">
    <property type="component" value="Chromosome"/>
</dbReference>
<gene>
    <name evidence="1" type="ordered locus">Swit_3579</name>
</gene>
<keyword evidence="2" id="KW-1185">Reference proteome</keyword>
<accession>A0A9J9HE04</accession>